<organism evidence="2 3">
    <name type="scientific">Ferrovibrio xuzhouensis</name>
    <dbReference type="NCBI Taxonomy" id="1576914"/>
    <lineage>
        <taxon>Bacteria</taxon>
        <taxon>Pseudomonadati</taxon>
        <taxon>Pseudomonadota</taxon>
        <taxon>Alphaproteobacteria</taxon>
        <taxon>Rhodospirillales</taxon>
        <taxon>Rhodospirillaceae</taxon>
        <taxon>Ferrovibrio</taxon>
    </lineage>
</organism>
<comment type="caution">
    <text evidence="2">The sequence shown here is derived from an EMBL/GenBank/DDBJ whole genome shotgun (WGS) entry which is preliminary data.</text>
</comment>
<reference evidence="3" key="1">
    <citation type="journal article" date="2019" name="Int. J. Syst. Evol. Microbiol.">
        <title>The Global Catalogue of Microorganisms (GCM) 10K type strain sequencing project: providing services to taxonomists for standard genome sequencing and annotation.</title>
        <authorList>
            <consortium name="The Broad Institute Genomics Platform"/>
            <consortium name="The Broad Institute Genome Sequencing Center for Infectious Disease"/>
            <person name="Wu L."/>
            <person name="Ma J."/>
        </authorList>
    </citation>
    <scope>NUCLEOTIDE SEQUENCE [LARGE SCALE GENOMIC DNA]</scope>
    <source>
        <strain evidence="3">KCTC 42182</strain>
    </source>
</reference>
<gene>
    <name evidence="2" type="ORF">ACFOOQ_06890</name>
</gene>
<dbReference type="EMBL" id="JBHRYJ010000001">
    <property type="protein sequence ID" value="MFC3675261.1"/>
    <property type="molecule type" value="Genomic_DNA"/>
</dbReference>
<evidence type="ECO:0000313" key="3">
    <source>
        <dbReference type="Proteomes" id="UP001595711"/>
    </source>
</evidence>
<evidence type="ECO:0000256" key="1">
    <source>
        <dbReference type="SAM" id="MobiDB-lite"/>
    </source>
</evidence>
<sequence>MTFIAHRQSPQSQNKHDRSLSAGSRRTPVATGRAEQHLLDGLTDAAALDGLSLPWWRLLPAAARGLLAAWSARARSRRDLARVDSRTLRDAGIDPGAASFESNQPFWRAPLQLRDVHGAE</sequence>
<name>A0ABV7VEN9_9PROT</name>
<dbReference type="Proteomes" id="UP001595711">
    <property type="component" value="Unassembled WGS sequence"/>
</dbReference>
<keyword evidence="3" id="KW-1185">Reference proteome</keyword>
<evidence type="ECO:0000313" key="2">
    <source>
        <dbReference type="EMBL" id="MFC3675261.1"/>
    </source>
</evidence>
<accession>A0ABV7VEN9</accession>
<protein>
    <submittedName>
        <fullName evidence="2">DUF1127 domain-containing protein</fullName>
    </submittedName>
</protein>
<feature type="region of interest" description="Disordered" evidence="1">
    <location>
        <begin position="1"/>
        <end position="31"/>
    </location>
</feature>
<proteinExistence type="predicted"/>
<dbReference type="RefSeq" id="WP_379723492.1">
    <property type="nucleotide sequence ID" value="NZ_JBHRYJ010000001.1"/>
</dbReference>